<dbReference type="FunFam" id="1.10.10.10:FF:000357">
    <property type="entry name" value="Caffeic acid 3-O-methyltransferase"/>
    <property type="match status" value="1"/>
</dbReference>
<dbReference type="InterPro" id="IPR016461">
    <property type="entry name" value="COMT-like"/>
</dbReference>
<evidence type="ECO:0000313" key="5">
    <source>
        <dbReference type="EMBL" id="SPD07741.1"/>
    </source>
</evidence>
<proteinExistence type="predicted"/>
<organism evidence="5">
    <name type="scientific">Fagus sylvatica</name>
    <name type="common">Beechnut</name>
    <dbReference type="NCBI Taxonomy" id="28930"/>
    <lineage>
        <taxon>Eukaryota</taxon>
        <taxon>Viridiplantae</taxon>
        <taxon>Streptophyta</taxon>
        <taxon>Embryophyta</taxon>
        <taxon>Tracheophyta</taxon>
        <taxon>Spermatophyta</taxon>
        <taxon>Magnoliopsida</taxon>
        <taxon>eudicotyledons</taxon>
        <taxon>Gunneridae</taxon>
        <taxon>Pentapetalae</taxon>
        <taxon>rosids</taxon>
        <taxon>fabids</taxon>
        <taxon>Fagales</taxon>
        <taxon>Fagaceae</taxon>
        <taxon>Fagus</taxon>
    </lineage>
</organism>
<dbReference type="GO" id="GO:0008168">
    <property type="term" value="F:methyltransferase activity"/>
    <property type="evidence" value="ECO:0007669"/>
    <property type="project" value="UniProtKB-KW"/>
</dbReference>
<reference evidence="5" key="1">
    <citation type="submission" date="2018-02" db="EMBL/GenBank/DDBJ databases">
        <authorList>
            <person name="Cohen D.B."/>
            <person name="Kent A.D."/>
        </authorList>
    </citation>
    <scope>NUCLEOTIDE SEQUENCE</scope>
</reference>
<evidence type="ECO:0000256" key="3">
    <source>
        <dbReference type="ARBA" id="ARBA00022691"/>
    </source>
</evidence>
<accession>A0A2N9H7V1</accession>
<keyword evidence="3" id="KW-0949">S-adenosyl-L-methionine</keyword>
<sequence length="296" mass="32427">MENQVTAILSGEDEAWLQVMLLSSTQLFPCVLNAAIELDLFGIIVGAGPAACMTPSEIASQLPTQDLDSPSRLDRMLRLLASHSLLTCSIRTLEDGRVERIYGLTPVSHFFVEKEDGFGGSLASFLALTSNPAWVGQHMKDAICGCHKFQHRIGHVPIREKGEYGPDLCVGDVEPKTLLQVRSKDHRSAGLWWSLLSSGGGHGSLGCDFFVSVGAAVDQSVMQSTATSGPCIIFLVISFITHHSWRRRRLFLWLGLVVNRWVICGGPLGGVEDQFLPLFWSAVDHVFRNYIAHLVG</sequence>
<dbReference type="Gene3D" id="1.10.10.10">
    <property type="entry name" value="Winged helix-like DNA-binding domain superfamily/Winged helix DNA-binding domain"/>
    <property type="match status" value="1"/>
</dbReference>
<gene>
    <name evidence="5" type="ORF">FSB_LOCUS35623</name>
</gene>
<dbReference type="AlphaFoldDB" id="A0A2N9H7V1"/>
<keyword evidence="1" id="KW-0489">Methyltransferase</keyword>
<name>A0A2N9H7V1_FAGSY</name>
<dbReference type="InterPro" id="IPR012967">
    <property type="entry name" value="COMT_dimerisation"/>
</dbReference>
<dbReference type="GO" id="GO:0046983">
    <property type="term" value="F:protein dimerization activity"/>
    <property type="evidence" value="ECO:0007669"/>
    <property type="project" value="InterPro"/>
</dbReference>
<evidence type="ECO:0000259" key="4">
    <source>
        <dbReference type="Pfam" id="PF08100"/>
    </source>
</evidence>
<dbReference type="PANTHER" id="PTHR11746">
    <property type="entry name" value="O-METHYLTRANSFERASE"/>
    <property type="match status" value="1"/>
</dbReference>
<protein>
    <recommendedName>
        <fullName evidence="4">O-methyltransferase dimerisation domain-containing protein</fullName>
    </recommendedName>
</protein>
<dbReference type="EMBL" id="OIVN01002957">
    <property type="protein sequence ID" value="SPD07741.1"/>
    <property type="molecule type" value="Genomic_DNA"/>
</dbReference>
<dbReference type="GO" id="GO:0032259">
    <property type="term" value="P:methylation"/>
    <property type="evidence" value="ECO:0007669"/>
    <property type="project" value="UniProtKB-KW"/>
</dbReference>
<dbReference type="InterPro" id="IPR036388">
    <property type="entry name" value="WH-like_DNA-bd_sf"/>
</dbReference>
<evidence type="ECO:0000256" key="2">
    <source>
        <dbReference type="ARBA" id="ARBA00022679"/>
    </source>
</evidence>
<dbReference type="Pfam" id="PF08100">
    <property type="entry name" value="Dimerisation"/>
    <property type="match status" value="1"/>
</dbReference>
<evidence type="ECO:0000256" key="1">
    <source>
        <dbReference type="ARBA" id="ARBA00022603"/>
    </source>
</evidence>
<feature type="domain" description="O-methyltransferase dimerisation" evidence="4">
    <location>
        <begin position="26"/>
        <end position="113"/>
    </location>
</feature>
<dbReference type="InterPro" id="IPR036390">
    <property type="entry name" value="WH_DNA-bd_sf"/>
</dbReference>
<keyword evidence="2" id="KW-0808">Transferase</keyword>
<dbReference type="SUPFAM" id="SSF46785">
    <property type="entry name" value="Winged helix' DNA-binding domain"/>
    <property type="match status" value="1"/>
</dbReference>